<evidence type="ECO:0000256" key="2">
    <source>
        <dbReference type="SAM" id="Phobius"/>
    </source>
</evidence>
<keyword evidence="2" id="KW-1133">Transmembrane helix</keyword>
<proteinExistence type="predicted"/>
<feature type="compositionally biased region" description="Pro residues" evidence="1">
    <location>
        <begin position="20"/>
        <end position="40"/>
    </location>
</feature>
<name>A0A918QK72_9ACTN</name>
<evidence type="ECO:0000313" key="3">
    <source>
        <dbReference type="EMBL" id="GGZ51202.1"/>
    </source>
</evidence>
<comment type="caution">
    <text evidence="3">The sequence shown here is derived from an EMBL/GenBank/DDBJ whole genome shotgun (WGS) entry which is preliminary data.</text>
</comment>
<organism evidence="3 4">
    <name type="scientific">Streptomyces subrutilus</name>
    <dbReference type="NCBI Taxonomy" id="36818"/>
    <lineage>
        <taxon>Bacteria</taxon>
        <taxon>Bacillati</taxon>
        <taxon>Actinomycetota</taxon>
        <taxon>Actinomycetes</taxon>
        <taxon>Kitasatosporales</taxon>
        <taxon>Streptomycetaceae</taxon>
        <taxon>Streptomyces</taxon>
    </lineage>
</organism>
<keyword evidence="2" id="KW-0812">Transmembrane</keyword>
<dbReference type="AlphaFoldDB" id="A0A918QK72"/>
<reference evidence="3" key="2">
    <citation type="submission" date="2020-09" db="EMBL/GenBank/DDBJ databases">
        <authorList>
            <person name="Sun Q."/>
            <person name="Ohkuma M."/>
        </authorList>
    </citation>
    <scope>NUCLEOTIDE SEQUENCE</scope>
    <source>
        <strain evidence="3">JCM 4834</strain>
    </source>
</reference>
<dbReference type="RefSeq" id="WP_229885941.1">
    <property type="nucleotide sequence ID" value="NZ_BMVX01000002.1"/>
</dbReference>
<feature type="transmembrane region" description="Helical" evidence="2">
    <location>
        <begin position="57"/>
        <end position="79"/>
    </location>
</feature>
<sequence>MSEQTTTGAVTEPHGASPRDAPPAQPPAPRQPPDPAPAPDGVPAEAAPKDRRRLFAVLRWTAAALVFASAAAGTAYGLVRPERTELPGLTTLDDGRWAYPVLAKPELPAGAPLPKGADNPDATHYAALSALLLTPPAGAGPDSGFAAGEDGAVSPETFLGEYAPDARAALQEGFAYEGLRQIAGRAWTMPDGTRTRVYLLRFHSFGFGQLFPGCAADAKLDGAAVLVPDPDWAKAKRSQRNDLAEYLETRAVSVYEEKKPHGDTQTRLGCLDAGDVQAVILQTRKGGAAPVPFHQTVILQSQLLS</sequence>
<dbReference type="EMBL" id="BMVX01000002">
    <property type="protein sequence ID" value="GGZ51202.1"/>
    <property type="molecule type" value="Genomic_DNA"/>
</dbReference>
<keyword evidence="2" id="KW-0472">Membrane</keyword>
<evidence type="ECO:0000313" key="4">
    <source>
        <dbReference type="Proteomes" id="UP000634660"/>
    </source>
</evidence>
<gene>
    <name evidence="3" type="ORF">GCM10010371_08640</name>
</gene>
<evidence type="ECO:0000256" key="1">
    <source>
        <dbReference type="SAM" id="MobiDB-lite"/>
    </source>
</evidence>
<dbReference type="Proteomes" id="UP000634660">
    <property type="component" value="Unassembled WGS sequence"/>
</dbReference>
<feature type="region of interest" description="Disordered" evidence="1">
    <location>
        <begin position="1"/>
        <end position="46"/>
    </location>
</feature>
<accession>A0A918QK72</accession>
<protein>
    <submittedName>
        <fullName evidence="3">Uncharacterized protein</fullName>
    </submittedName>
</protein>
<reference evidence="3" key="1">
    <citation type="journal article" date="2014" name="Int. J. Syst. Evol. Microbiol.">
        <title>Complete genome sequence of Corynebacterium casei LMG S-19264T (=DSM 44701T), isolated from a smear-ripened cheese.</title>
        <authorList>
            <consortium name="US DOE Joint Genome Institute (JGI-PGF)"/>
            <person name="Walter F."/>
            <person name="Albersmeier A."/>
            <person name="Kalinowski J."/>
            <person name="Ruckert C."/>
        </authorList>
    </citation>
    <scope>NUCLEOTIDE SEQUENCE</scope>
    <source>
        <strain evidence="3">JCM 4834</strain>
    </source>
</reference>